<dbReference type="Proteomes" id="UP001237642">
    <property type="component" value="Unassembled WGS sequence"/>
</dbReference>
<sequence>MGPTLSTQITEASLEECDEGVEGLTIVKAKAKAKKLQESKKTTISIFSKIWALFFEIGPALKVVASMITLKKQPLLTGQRDVMVVKWPARTDHKPKTILLSSTDANSPVK</sequence>
<evidence type="ECO:0000313" key="1">
    <source>
        <dbReference type="EMBL" id="KAK1356788.1"/>
    </source>
</evidence>
<protein>
    <submittedName>
        <fullName evidence="1">Uncharacterized protein</fullName>
    </submittedName>
</protein>
<organism evidence="1 2">
    <name type="scientific">Heracleum sosnowskyi</name>
    <dbReference type="NCBI Taxonomy" id="360622"/>
    <lineage>
        <taxon>Eukaryota</taxon>
        <taxon>Viridiplantae</taxon>
        <taxon>Streptophyta</taxon>
        <taxon>Embryophyta</taxon>
        <taxon>Tracheophyta</taxon>
        <taxon>Spermatophyta</taxon>
        <taxon>Magnoliopsida</taxon>
        <taxon>eudicotyledons</taxon>
        <taxon>Gunneridae</taxon>
        <taxon>Pentapetalae</taxon>
        <taxon>asterids</taxon>
        <taxon>campanulids</taxon>
        <taxon>Apiales</taxon>
        <taxon>Apiaceae</taxon>
        <taxon>Apioideae</taxon>
        <taxon>apioid superclade</taxon>
        <taxon>Tordylieae</taxon>
        <taxon>Tordyliinae</taxon>
        <taxon>Heracleum</taxon>
    </lineage>
</organism>
<name>A0AAD8GZ95_9APIA</name>
<evidence type="ECO:0000313" key="2">
    <source>
        <dbReference type="Proteomes" id="UP001237642"/>
    </source>
</evidence>
<comment type="caution">
    <text evidence="1">The sequence shown here is derived from an EMBL/GenBank/DDBJ whole genome shotgun (WGS) entry which is preliminary data.</text>
</comment>
<gene>
    <name evidence="1" type="ORF">POM88_050044</name>
</gene>
<reference evidence="1" key="2">
    <citation type="submission" date="2023-05" db="EMBL/GenBank/DDBJ databases">
        <authorList>
            <person name="Schelkunov M.I."/>
        </authorList>
    </citation>
    <scope>NUCLEOTIDE SEQUENCE</scope>
    <source>
        <strain evidence="1">Hsosn_3</strain>
        <tissue evidence="1">Leaf</tissue>
    </source>
</reference>
<dbReference type="AlphaFoldDB" id="A0AAD8GZ95"/>
<reference evidence="1" key="1">
    <citation type="submission" date="2023-02" db="EMBL/GenBank/DDBJ databases">
        <title>Genome of toxic invasive species Heracleum sosnowskyi carries increased number of genes despite the absence of recent whole-genome duplications.</title>
        <authorList>
            <person name="Schelkunov M."/>
            <person name="Shtratnikova V."/>
            <person name="Makarenko M."/>
            <person name="Klepikova A."/>
            <person name="Omelchenko D."/>
            <person name="Novikova G."/>
            <person name="Obukhova E."/>
            <person name="Bogdanov V."/>
            <person name="Penin A."/>
            <person name="Logacheva M."/>
        </authorList>
    </citation>
    <scope>NUCLEOTIDE SEQUENCE</scope>
    <source>
        <strain evidence="1">Hsosn_3</strain>
        <tissue evidence="1">Leaf</tissue>
    </source>
</reference>
<proteinExistence type="predicted"/>
<keyword evidence="2" id="KW-1185">Reference proteome</keyword>
<dbReference type="EMBL" id="JAUIZM010000011">
    <property type="protein sequence ID" value="KAK1356788.1"/>
    <property type="molecule type" value="Genomic_DNA"/>
</dbReference>
<accession>A0AAD8GZ95</accession>